<dbReference type="EMBL" id="NXLS01000005">
    <property type="protein sequence ID" value="RDU62730.1"/>
    <property type="molecule type" value="Genomic_DNA"/>
</dbReference>
<keyword evidence="12" id="KW-0378">Hydrolase</keyword>
<evidence type="ECO:0000256" key="1">
    <source>
        <dbReference type="ARBA" id="ARBA00000111"/>
    </source>
</evidence>
<dbReference type="AlphaFoldDB" id="A0A3D8ICC7"/>
<dbReference type="CDD" id="cd00541">
    <property type="entry name" value="OMPLA"/>
    <property type="match status" value="1"/>
</dbReference>
<evidence type="ECO:0000256" key="13">
    <source>
        <dbReference type="ARBA" id="ARBA00022837"/>
    </source>
</evidence>
<evidence type="ECO:0000256" key="17">
    <source>
        <dbReference type="ARBA" id="ARBA00023237"/>
    </source>
</evidence>
<evidence type="ECO:0000256" key="9">
    <source>
        <dbReference type="ARBA" id="ARBA00022692"/>
    </source>
</evidence>
<feature type="active site" description="Nucleophile" evidence="19">
    <location>
        <position position="244"/>
    </location>
</feature>
<accession>A0A3D8ICC7</accession>
<keyword evidence="22" id="KW-1185">Reference proteome</keyword>
<dbReference type="Proteomes" id="UP000256650">
    <property type="component" value="Unassembled WGS sequence"/>
</dbReference>
<evidence type="ECO:0000256" key="12">
    <source>
        <dbReference type="ARBA" id="ARBA00022801"/>
    </source>
</evidence>
<name>A0A3D8ICC7_9HELI</name>
<keyword evidence="8" id="KW-1134">Transmembrane beta strand</keyword>
<dbReference type="PANTHER" id="PTHR40457:SF1">
    <property type="entry name" value="PHOSPHOLIPASE A1"/>
    <property type="match status" value="1"/>
</dbReference>
<organism evidence="21 22">
    <name type="scientific">Helicobacter ganmani</name>
    <dbReference type="NCBI Taxonomy" id="60246"/>
    <lineage>
        <taxon>Bacteria</taxon>
        <taxon>Pseudomonadati</taxon>
        <taxon>Campylobacterota</taxon>
        <taxon>Epsilonproteobacteria</taxon>
        <taxon>Campylobacterales</taxon>
        <taxon>Helicobacteraceae</taxon>
        <taxon>Helicobacter</taxon>
    </lineage>
</organism>
<comment type="cofactor">
    <cofactor evidence="20">
        <name>Ca(2+)</name>
        <dbReference type="ChEBI" id="CHEBI:29108"/>
    </cofactor>
    <text evidence="20">Binds 1 Ca(2+) ion per monomer.</text>
</comment>
<comment type="catalytic activity">
    <reaction evidence="1">
        <text>a 1,2-diacyl-sn-glycero-3-phosphocholine + H2O = a 2-acyl-sn-glycero-3-phosphocholine + a fatty acid + H(+)</text>
        <dbReference type="Rhea" id="RHEA:18689"/>
        <dbReference type="ChEBI" id="CHEBI:15377"/>
        <dbReference type="ChEBI" id="CHEBI:15378"/>
        <dbReference type="ChEBI" id="CHEBI:28868"/>
        <dbReference type="ChEBI" id="CHEBI:57643"/>
        <dbReference type="ChEBI" id="CHEBI:57875"/>
        <dbReference type="EC" id="3.1.1.32"/>
    </reaction>
</comment>
<evidence type="ECO:0000256" key="5">
    <source>
        <dbReference type="ARBA" id="ARBA00011702"/>
    </source>
</evidence>
<keyword evidence="14" id="KW-0442">Lipid degradation</keyword>
<evidence type="ECO:0000256" key="18">
    <source>
        <dbReference type="ARBA" id="ARBA00032375"/>
    </source>
</evidence>
<dbReference type="Gene3D" id="2.40.230.10">
    <property type="entry name" value="Phospholipase A1"/>
    <property type="match status" value="1"/>
</dbReference>
<dbReference type="GO" id="GO:0005509">
    <property type="term" value="F:calcium ion binding"/>
    <property type="evidence" value="ECO:0007669"/>
    <property type="project" value="TreeGrafter"/>
</dbReference>
<evidence type="ECO:0000256" key="6">
    <source>
        <dbReference type="ARBA" id="ARBA00013179"/>
    </source>
</evidence>
<keyword evidence="10 20" id="KW-0479">Metal-binding</keyword>
<sequence>MVWNKILQIIAFVFICSFNLWANSSKDKLSDSLEFKNDEKLKVLILNENMEVLEVIKVDTEKTNQLTLNLPKDKKVYVTFVQPQEAESPMDSNQLISSLKQESLHQSLAKEDSAIYEVESDKKTPYEGRFKRNEFMGGLLGFEPDRFNYIIPMNISSSKEPNQNKQVETKFQISIKKKLLDDLFAQDLDLYFAYTQQSFWQLYDNQNSRPFRESNYEPSLYFSYPLENYDLFFNRINFGYLHQSNGGDLSHSRSWDRIFAEGIYSYGNFVASLRAWYRIPEKAEKDDNPDITKYLGYGDLSFGYLWNKHLFTATLRNNLREDNKGAILLDYSYPIYKNLYLYLQFFNGYGESLQDYNNSINRFGIGILFNR</sequence>
<feature type="binding site" description="in dimeric form" evidence="20">
    <location>
        <position position="252"/>
    </location>
    <ligand>
        <name>Ca(2+)</name>
        <dbReference type="ChEBI" id="CHEBI:29108"/>
        <label>1</label>
    </ligand>
</feature>
<evidence type="ECO:0000256" key="7">
    <source>
        <dbReference type="ARBA" id="ARBA00013278"/>
    </source>
</evidence>
<dbReference type="InterPro" id="IPR003187">
    <property type="entry name" value="PLipase_A1"/>
</dbReference>
<feature type="binding site" description="in dimeric form" evidence="20">
    <location>
        <position position="208"/>
    </location>
    <ligand>
        <name>Ca(2+)</name>
        <dbReference type="ChEBI" id="CHEBI:29108"/>
        <label>1</label>
    </ligand>
</feature>
<evidence type="ECO:0000256" key="11">
    <source>
        <dbReference type="ARBA" id="ARBA00022729"/>
    </source>
</evidence>
<comment type="subunit">
    <text evidence="5">Homodimer; dimerization is reversible, and the dimeric form is the active one.</text>
</comment>
<keyword evidence="16" id="KW-0472">Membrane</keyword>
<gene>
    <name evidence="21" type="ORF">CQA43_05685</name>
</gene>
<dbReference type="RefSeq" id="WP_115551656.1">
    <property type="nucleotide sequence ID" value="NZ_CAOUPK010000002.1"/>
</dbReference>
<dbReference type="GO" id="GO:0008970">
    <property type="term" value="F:phospholipase A1 activity"/>
    <property type="evidence" value="ECO:0007669"/>
    <property type="project" value="UniProtKB-EC"/>
</dbReference>
<evidence type="ECO:0000313" key="22">
    <source>
        <dbReference type="Proteomes" id="UP000256650"/>
    </source>
</evidence>
<feature type="binding site" description="in dimeric form" evidence="20">
    <location>
        <position position="287"/>
    </location>
    <ligand>
        <name>Ca(2+)</name>
        <dbReference type="ChEBI" id="CHEBI:29108"/>
        <label>1</label>
    </ligand>
</feature>
<evidence type="ECO:0000256" key="19">
    <source>
        <dbReference type="PIRSR" id="PIRSR603187-1"/>
    </source>
</evidence>
<evidence type="ECO:0000313" key="21">
    <source>
        <dbReference type="EMBL" id="RDU62730.1"/>
    </source>
</evidence>
<evidence type="ECO:0000256" key="3">
    <source>
        <dbReference type="ARBA" id="ARBA00004571"/>
    </source>
</evidence>
<evidence type="ECO:0000256" key="10">
    <source>
        <dbReference type="ARBA" id="ARBA00022723"/>
    </source>
</evidence>
<protein>
    <recommendedName>
        <fullName evidence="18">Phosphatidylcholine 1-acylhydrolase</fullName>
        <ecNumber evidence="6">3.1.1.32</ecNumber>
        <ecNumber evidence="7">3.1.1.4</ecNumber>
    </recommendedName>
</protein>
<proteinExistence type="inferred from homology"/>
<evidence type="ECO:0000256" key="15">
    <source>
        <dbReference type="ARBA" id="ARBA00023098"/>
    </source>
</evidence>
<evidence type="ECO:0000256" key="14">
    <source>
        <dbReference type="ARBA" id="ARBA00022963"/>
    </source>
</evidence>
<keyword evidence="13 20" id="KW-0106">Calcium</keyword>
<keyword evidence="9" id="KW-0812">Transmembrane</keyword>
<keyword evidence="11" id="KW-0732">Signal</keyword>
<dbReference type="EC" id="3.1.1.32" evidence="6"/>
<dbReference type="GO" id="GO:0009279">
    <property type="term" value="C:cell outer membrane"/>
    <property type="evidence" value="ECO:0007669"/>
    <property type="project" value="UniProtKB-SubCell"/>
</dbReference>
<dbReference type="GeneID" id="82535779"/>
<comment type="catalytic activity">
    <reaction evidence="2">
        <text>a 1,2-diacyl-sn-glycero-3-phosphocholine + H2O = a 1-acyl-sn-glycero-3-phosphocholine + a fatty acid + H(+)</text>
        <dbReference type="Rhea" id="RHEA:15801"/>
        <dbReference type="ChEBI" id="CHEBI:15377"/>
        <dbReference type="ChEBI" id="CHEBI:15378"/>
        <dbReference type="ChEBI" id="CHEBI:28868"/>
        <dbReference type="ChEBI" id="CHEBI:57643"/>
        <dbReference type="ChEBI" id="CHEBI:58168"/>
        <dbReference type="EC" id="3.1.1.4"/>
    </reaction>
</comment>
<evidence type="ECO:0000256" key="4">
    <source>
        <dbReference type="ARBA" id="ARBA00010525"/>
    </source>
</evidence>
<reference evidence="21 22" key="1">
    <citation type="submission" date="2018-04" db="EMBL/GenBank/DDBJ databases">
        <title>Novel Campyloabacter and Helicobacter Species and Strains.</title>
        <authorList>
            <person name="Mannion A.J."/>
            <person name="Shen Z."/>
            <person name="Fox J.G."/>
        </authorList>
    </citation>
    <scope>NUCLEOTIDE SEQUENCE [LARGE SCALE GENOMIC DNA]</scope>
    <source>
        <strain evidence="21 22">MIT 99-5101</strain>
    </source>
</reference>
<dbReference type="GO" id="GO:0004623">
    <property type="term" value="F:phospholipase A2 activity"/>
    <property type="evidence" value="ECO:0007669"/>
    <property type="project" value="UniProtKB-EC"/>
</dbReference>
<comment type="subcellular location">
    <subcellularLocation>
        <location evidence="3">Cell outer membrane</location>
        <topology evidence="3">Multi-pass membrane protein</topology>
    </subcellularLocation>
</comment>
<dbReference type="PANTHER" id="PTHR40457">
    <property type="entry name" value="PHOSPHOLIPASE A1"/>
    <property type="match status" value="1"/>
</dbReference>
<evidence type="ECO:0000256" key="2">
    <source>
        <dbReference type="ARBA" id="ARBA00001604"/>
    </source>
</evidence>
<dbReference type="InterPro" id="IPR036541">
    <property type="entry name" value="PLipase_A1_sf"/>
</dbReference>
<comment type="caution">
    <text evidence="21">The sequence shown here is derived from an EMBL/GenBank/DDBJ whole genome shotgun (WGS) entry which is preliminary data.</text>
</comment>
<feature type="active site" description="Proton acceptor" evidence="19">
    <location>
        <position position="242"/>
    </location>
</feature>
<dbReference type="OrthoDB" id="188433at2"/>
<keyword evidence="15" id="KW-0443">Lipid metabolism</keyword>
<dbReference type="PRINTS" id="PR01486">
    <property type="entry name" value="PHPHLIPASEA1"/>
</dbReference>
<dbReference type="Pfam" id="PF02253">
    <property type="entry name" value="PLA1"/>
    <property type="match status" value="1"/>
</dbReference>
<dbReference type="EC" id="3.1.1.4" evidence="7"/>
<comment type="similarity">
    <text evidence="4">Belongs to the phospholipase A1 family.</text>
</comment>
<evidence type="ECO:0000256" key="8">
    <source>
        <dbReference type="ARBA" id="ARBA00022452"/>
    </source>
</evidence>
<evidence type="ECO:0000256" key="20">
    <source>
        <dbReference type="PIRSR" id="PIRSR603187-2"/>
    </source>
</evidence>
<dbReference type="SUPFAM" id="SSF56931">
    <property type="entry name" value="Outer membrane phospholipase A (OMPLA)"/>
    <property type="match status" value="1"/>
</dbReference>
<dbReference type="GO" id="GO:0016042">
    <property type="term" value="P:lipid catabolic process"/>
    <property type="evidence" value="ECO:0007669"/>
    <property type="project" value="UniProtKB-KW"/>
</dbReference>
<keyword evidence="17" id="KW-0998">Cell outer membrane</keyword>
<evidence type="ECO:0000256" key="16">
    <source>
        <dbReference type="ARBA" id="ARBA00023136"/>
    </source>
</evidence>